<dbReference type="InterPro" id="IPR036188">
    <property type="entry name" value="FAD/NAD-bd_sf"/>
</dbReference>
<evidence type="ECO:0000256" key="2">
    <source>
        <dbReference type="ARBA" id="ARBA00023002"/>
    </source>
</evidence>
<organism evidence="5 6">
    <name type="scientific">Sphaerimonospora cavernae</name>
    <dbReference type="NCBI Taxonomy" id="1740611"/>
    <lineage>
        <taxon>Bacteria</taxon>
        <taxon>Bacillati</taxon>
        <taxon>Actinomycetota</taxon>
        <taxon>Actinomycetes</taxon>
        <taxon>Streptosporangiales</taxon>
        <taxon>Streptosporangiaceae</taxon>
        <taxon>Sphaerimonospora</taxon>
    </lineage>
</organism>
<evidence type="ECO:0000256" key="3">
    <source>
        <dbReference type="SAM" id="MobiDB-lite"/>
    </source>
</evidence>
<sequence>MSAANAPNEDRWDIECEVLVVGSGGGGCTAAYTAGALGLDTLLIEKTDLFGGTTAYSGATLWLPATGHSAGPASTTAPRRRSPICARRSASRAPGIRPERRLRSSSRRRR</sequence>
<keyword evidence="6" id="KW-1185">Reference proteome</keyword>
<dbReference type="InterPro" id="IPR003953">
    <property type="entry name" value="FAD-dep_OxRdtase_2_FAD-bd"/>
</dbReference>
<gene>
    <name evidence="5" type="ORF">ACFHYQ_21505</name>
</gene>
<protein>
    <submittedName>
        <fullName evidence="5">FAD-dependent oxidoreductase</fullName>
    </submittedName>
</protein>
<feature type="domain" description="FAD-dependent oxidoreductase 2 FAD-binding" evidence="4">
    <location>
        <begin position="18"/>
        <end position="72"/>
    </location>
</feature>
<dbReference type="EMBL" id="JBHMQT010000044">
    <property type="protein sequence ID" value="MFC0864874.1"/>
    <property type="molecule type" value="Genomic_DNA"/>
</dbReference>
<keyword evidence="2" id="KW-0560">Oxidoreductase</keyword>
<evidence type="ECO:0000259" key="4">
    <source>
        <dbReference type="Pfam" id="PF00890"/>
    </source>
</evidence>
<evidence type="ECO:0000313" key="6">
    <source>
        <dbReference type="Proteomes" id="UP001589870"/>
    </source>
</evidence>
<reference evidence="5 6" key="1">
    <citation type="submission" date="2024-09" db="EMBL/GenBank/DDBJ databases">
        <authorList>
            <person name="Sun Q."/>
            <person name="Mori K."/>
        </authorList>
    </citation>
    <scope>NUCLEOTIDE SEQUENCE [LARGE SCALE GENOMIC DNA]</scope>
    <source>
        <strain evidence="5 6">TBRC 1851</strain>
    </source>
</reference>
<dbReference type="Gene3D" id="3.50.50.60">
    <property type="entry name" value="FAD/NAD(P)-binding domain"/>
    <property type="match status" value="1"/>
</dbReference>
<feature type="region of interest" description="Disordered" evidence="3">
    <location>
        <begin position="65"/>
        <end position="110"/>
    </location>
</feature>
<comment type="caution">
    <text evidence="5">The sequence shown here is derived from an EMBL/GenBank/DDBJ whole genome shotgun (WGS) entry which is preliminary data.</text>
</comment>
<accession>A0ABV6U9P0</accession>
<proteinExistence type="predicted"/>
<evidence type="ECO:0000313" key="5">
    <source>
        <dbReference type="EMBL" id="MFC0864874.1"/>
    </source>
</evidence>
<dbReference type="RefSeq" id="WP_394302919.1">
    <property type="nucleotide sequence ID" value="NZ_JBHMQT010000044.1"/>
</dbReference>
<dbReference type="SUPFAM" id="SSF51905">
    <property type="entry name" value="FAD/NAD(P)-binding domain"/>
    <property type="match status" value="1"/>
</dbReference>
<dbReference type="Proteomes" id="UP001589870">
    <property type="component" value="Unassembled WGS sequence"/>
</dbReference>
<name>A0ABV6U9P0_9ACTN</name>
<evidence type="ECO:0000256" key="1">
    <source>
        <dbReference type="ARBA" id="ARBA00022630"/>
    </source>
</evidence>
<dbReference type="Pfam" id="PF00890">
    <property type="entry name" value="FAD_binding_2"/>
    <property type="match status" value="1"/>
</dbReference>
<keyword evidence="1" id="KW-0285">Flavoprotein</keyword>